<dbReference type="InterPro" id="IPR021519">
    <property type="entry name" value="DUF3182"/>
</dbReference>
<proteinExistence type="predicted"/>
<dbReference type="Proteomes" id="UP000821598">
    <property type="component" value="Unassembled WGS sequence"/>
</dbReference>
<gene>
    <name evidence="1" type="ORF">FSB64_25465</name>
</gene>
<dbReference type="EMBL" id="VOMC01000029">
    <property type="protein sequence ID" value="NVI07045.1"/>
    <property type="molecule type" value="Genomic_DNA"/>
</dbReference>
<dbReference type="Pfam" id="PF11379">
    <property type="entry name" value="DUF3182"/>
    <property type="match status" value="1"/>
</dbReference>
<evidence type="ECO:0000313" key="1">
    <source>
        <dbReference type="EMBL" id="NVI07045.1"/>
    </source>
</evidence>
<dbReference type="RefSeq" id="WP_176368273.1">
    <property type="nucleotide sequence ID" value="NZ_JBNDJL010000002.1"/>
</dbReference>
<comment type="caution">
    <text evidence="1">The sequence shown here is derived from an EMBL/GenBank/DDBJ whole genome shotgun (WGS) entry which is preliminary data.</text>
</comment>
<dbReference type="SUPFAM" id="SSF56059">
    <property type="entry name" value="Glutathione synthetase ATP-binding domain-like"/>
    <property type="match status" value="1"/>
</dbReference>
<keyword evidence="2" id="KW-1185">Reference proteome</keyword>
<accession>A0ABX2NS62</accession>
<evidence type="ECO:0000313" key="2">
    <source>
        <dbReference type="Proteomes" id="UP000821598"/>
    </source>
</evidence>
<reference evidence="1 2" key="1">
    <citation type="submission" date="2019-08" db="EMBL/GenBank/DDBJ databases">
        <title>Paraburkholderia simonii sp. nov. and P. youngii sp. nov. Brazilian and Mexican Mimosa-associated rhizobia.</title>
        <authorList>
            <person name="Mavima L."/>
            <person name="Beukes C.W."/>
            <person name="Palmer M."/>
            <person name="De Meyer S.E."/>
            <person name="James E.K."/>
            <person name="Maluk M."/>
            <person name="Avontuur J.R."/>
            <person name="Chan W.Y."/>
            <person name="Venter S.N."/>
            <person name="Steenkamp E.T."/>
        </authorList>
    </citation>
    <scope>NUCLEOTIDE SEQUENCE [LARGE SCALE GENOMIC DNA]</scope>
    <source>
        <strain evidence="1 2">JPY454</strain>
    </source>
</reference>
<organism evidence="1 2">
    <name type="scientific">Paraburkholderia youngii</name>
    <dbReference type="NCBI Taxonomy" id="2782701"/>
    <lineage>
        <taxon>Bacteria</taxon>
        <taxon>Pseudomonadati</taxon>
        <taxon>Pseudomonadota</taxon>
        <taxon>Betaproteobacteria</taxon>
        <taxon>Burkholderiales</taxon>
        <taxon>Burkholderiaceae</taxon>
        <taxon>Paraburkholderia</taxon>
    </lineage>
</organism>
<protein>
    <submittedName>
        <fullName evidence="1">DUF3182 family protein</fullName>
    </submittedName>
</protein>
<name>A0ABX2NS62_9BURK</name>
<sequence length="398" mass="43065">MTTNTATIAPRRGEDNLKVRLSPAKPALPVVLVYRGQRKAAQTGHEVDTLWALARQIAELKGTTLAGEFNTDQAYPAHRYLVPDDTLTLAEARKLGVRSERDLFGGVVPFPFVATKLIAHALPDDAEASPPGWSRVFGEHTASLVLPGYSAFSRDAACSAARMLWPEGRVRIKRPYGIGGAGQALVADMDELQAELDALGDAALRAEGIVVERHLDSIETLSVGQVTLDDLVASYYGVQHLTVNNHGHHVYGGTDLVVVHGGFDMLAQLDVTSDIHDAIIKARAFDAAVQKDYAGFFASRRNYDVAWGIDAQGVRHCGVLEQSWRVGGATGAEIGALRMFREDPQAYAVCASTRELYGEDVQVPDGACLIYRGVDAQVGAITKYYTVDRHILQRSSGI</sequence>